<keyword evidence="1" id="KW-0862">Zinc</keyword>
<evidence type="ECO:0000256" key="1">
    <source>
        <dbReference type="PROSITE-ProRule" id="PRU00042"/>
    </source>
</evidence>
<dbReference type="InterPro" id="IPR013087">
    <property type="entry name" value="Znf_C2H2_type"/>
</dbReference>
<dbReference type="SUPFAM" id="SSF57667">
    <property type="entry name" value="beta-beta-alpha zinc fingers"/>
    <property type="match status" value="1"/>
</dbReference>
<dbReference type="KEGG" id="lgi:LOTGIDRAFT_173817"/>
<dbReference type="RefSeq" id="XP_009050135.1">
    <property type="nucleotide sequence ID" value="XM_009051887.1"/>
</dbReference>
<dbReference type="PROSITE" id="PS50157">
    <property type="entry name" value="ZINC_FINGER_C2H2_2"/>
    <property type="match status" value="1"/>
</dbReference>
<evidence type="ECO:0000313" key="5">
    <source>
        <dbReference type="Proteomes" id="UP000030746"/>
    </source>
</evidence>
<dbReference type="AlphaFoldDB" id="V4AVT4"/>
<dbReference type="InterPro" id="IPR036236">
    <property type="entry name" value="Znf_C2H2_sf"/>
</dbReference>
<reference evidence="4 5" key="1">
    <citation type="journal article" date="2013" name="Nature">
        <title>Insights into bilaterian evolution from three spiralian genomes.</title>
        <authorList>
            <person name="Simakov O."/>
            <person name="Marletaz F."/>
            <person name="Cho S.J."/>
            <person name="Edsinger-Gonzales E."/>
            <person name="Havlak P."/>
            <person name="Hellsten U."/>
            <person name="Kuo D.H."/>
            <person name="Larsson T."/>
            <person name="Lv J."/>
            <person name="Arendt D."/>
            <person name="Savage R."/>
            <person name="Osoegawa K."/>
            <person name="de Jong P."/>
            <person name="Grimwood J."/>
            <person name="Chapman J.A."/>
            <person name="Shapiro H."/>
            <person name="Aerts A."/>
            <person name="Otillar R.P."/>
            <person name="Terry A.Y."/>
            <person name="Boore J.L."/>
            <person name="Grigoriev I.V."/>
            <person name="Lindberg D.R."/>
            <person name="Seaver E.C."/>
            <person name="Weisblat D.A."/>
            <person name="Putnam N.H."/>
            <person name="Rokhsar D.S."/>
        </authorList>
    </citation>
    <scope>NUCLEOTIDE SEQUENCE [LARGE SCALE GENOMIC DNA]</scope>
</reference>
<evidence type="ECO:0000259" key="3">
    <source>
        <dbReference type="PROSITE" id="PS50157"/>
    </source>
</evidence>
<evidence type="ECO:0000313" key="4">
    <source>
        <dbReference type="EMBL" id="ESO99175.1"/>
    </source>
</evidence>
<dbReference type="EMBL" id="KB201091">
    <property type="protein sequence ID" value="ESO99175.1"/>
    <property type="molecule type" value="Genomic_DNA"/>
</dbReference>
<dbReference type="PROSITE" id="PS00028">
    <property type="entry name" value="ZINC_FINGER_C2H2_1"/>
    <property type="match status" value="1"/>
</dbReference>
<keyword evidence="1" id="KW-0863">Zinc-finger</keyword>
<keyword evidence="1" id="KW-0479">Metal-binding</keyword>
<organism evidence="4 5">
    <name type="scientific">Lottia gigantea</name>
    <name type="common">Giant owl limpet</name>
    <dbReference type="NCBI Taxonomy" id="225164"/>
    <lineage>
        <taxon>Eukaryota</taxon>
        <taxon>Metazoa</taxon>
        <taxon>Spiralia</taxon>
        <taxon>Lophotrochozoa</taxon>
        <taxon>Mollusca</taxon>
        <taxon>Gastropoda</taxon>
        <taxon>Patellogastropoda</taxon>
        <taxon>Lottioidea</taxon>
        <taxon>Lottiidae</taxon>
        <taxon>Lottia</taxon>
    </lineage>
</organism>
<dbReference type="HOGENOM" id="CLU_1105015_0_0_1"/>
<dbReference type="CTD" id="20242540"/>
<feature type="domain" description="C2H2-type" evidence="3">
    <location>
        <begin position="12"/>
        <end position="39"/>
    </location>
</feature>
<keyword evidence="5" id="KW-1185">Reference proteome</keyword>
<gene>
    <name evidence="4" type="ORF">LOTGIDRAFT_173817</name>
</gene>
<proteinExistence type="predicted"/>
<sequence>MDEVSKRSVMLFQCSICYEVFKSIEELLIHNSQHVQVKGHKLVEITTEPEYELVDMNDIEVACDVEVGTDDSGTVILEESPGVPVPVQNPEELSDKATEASDDDSSVTESDLSDSMVDEPAWNDFEMKFKSSSQNKNLVLSEYVKDTPASLMNMKNSELLKYIEADHGLPASRQASQASQASHLEDLIKTELPLKSQDLNQSPKEKYDSNLDNVCNKCERRFWNATALMKHTCESSEHPYNTRRKSSPIKLK</sequence>
<protein>
    <recommendedName>
        <fullName evidence="3">C2H2-type domain-containing protein</fullName>
    </recommendedName>
</protein>
<dbReference type="GeneID" id="20242540"/>
<evidence type="ECO:0000256" key="2">
    <source>
        <dbReference type="SAM" id="MobiDB-lite"/>
    </source>
</evidence>
<dbReference type="SMART" id="SM00355">
    <property type="entry name" value="ZnF_C2H2"/>
    <property type="match status" value="2"/>
</dbReference>
<feature type="non-terminal residue" evidence="4">
    <location>
        <position position="252"/>
    </location>
</feature>
<name>V4AVT4_LOTGI</name>
<dbReference type="GO" id="GO:0008270">
    <property type="term" value="F:zinc ion binding"/>
    <property type="evidence" value="ECO:0007669"/>
    <property type="project" value="UniProtKB-KW"/>
</dbReference>
<accession>V4AVT4</accession>
<dbReference type="Proteomes" id="UP000030746">
    <property type="component" value="Unassembled WGS sequence"/>
</dbReference>
<feature type="region of interest" description="Disordered" evidence="2">
    <location>
        <begin position="78"/>
        <end position="115"/>
    </location>
</feature>